<dbReference type="OrthoDB" id="376985at2157"/>
<gene>
    <name evidence="1" type="ORF">GRX03_05360</name>
</gene>
<evidence type="ECO:0000313" key="2">
    <source>
        <dbReference type="Proteomes" id="UP000466535"/>
    </source>
</evidence>
<comment type="caution">
    <text evidence="1">The sequence shown here is derived from an EMBL/GenBank/DDBJ whole genome shotgun (WGS) entry which is preliminary data.</text>
</comment>
<dbReference type="AlphaFoldDB" id="A0A6B0SZD3"/>
<sequence>MKDPDRTMYEHFTDAENTGAPLVPMVEEPEDIATDGGRTDELDEVVLSHRLRE</sequence>
<dbReference type="Proteomes" id="UP000466535">
    <property type="component" value="Unassembled WGS sequence"/>
</dbReference>
<evidence type="ECO:0000313" key="1">
    <source>
        <dbReference type="EMBL" id="MXR51034.1"/>
    </source>
</evidence>
<keyword evidence="2" id="KW-1185">Reference proteome</keyword>
<protein>
    <submittedName>
        <fullName evidence="1">Uncharacterized protein</fullName>
    </submittedName>
</protein>
<accession>A0A6B0SZD3</accession>
<name>A0A6B0SZD3_9EURY</name>
<dbReference type="RefSeq" id="WP_159763112.1">
    <property type="nucleotide sequence ID" value="NZ_WUUT01000001.1"/>
</dbReference>
<reference evidence="1 2" key="1">
    <citation type="submission" date="2019-12" db="EMBL/GenBank/DDBJ databases">
        <title>Isolation and characterization of three novel carbon monoxide-oxidizing members of Halobacteria from salione crusts and soils.</title>
        <authorList>
            <person name="Myers M.R."/>
            <person name="King G.M."/>
        </authorList>
    </citation>
    <scope>NUCLEOTIDE SEQUENCE [LARGE SCALE GENOMIC DNA]</scope>
    <source>
        <strain evidence="1 2">WSH3</strain>
    </source>
</reference>
<proteinExistence type="predicted"/>
<organism evidence="1 2">
    <name type="scientific">Halovenus carboxidivorans</name>
    <dbReference type="NCBI Taxonomy" id="2692199"/>
    <lineage>
        <taxon>Archaea</taxon>
        <taxon>Methanobacteriati</taxon>
        <taxon>Methanobacteriota</taxon>
        <taxon>Stenosarchaea group</taxon>
        <taxon>Halobacteria</taxon>
        <taxon>Halobacteriales</taxon>
        <taxon>Haloarculaceae</taxon>
        <taxon>Halovenus</taxon>
    </lineage>
</organism>
<dbReference type="EMBL" id="WUUT01000001">
    <property type="protein sequence ID" value="MXR51034.1"/>
    <property type="molecule type" value="Genomic_DNA"/>
</dbReference>